<dbReference type="GO" id="GO:0015807">
    <property type="term" value="P:L-amino acid transport"/>
    <property type="evidence" value="ECO:0007669"/>
    <property type="project" value="TreeGrafter"/>
</dbReference>
<dbReference type="PANTHER" id="PTHR43820:SF4">
    <property type="entry name" value="HIGH-AFFINITY BRANCHED-CHAIN AMINO ACID TRANSPORT ATP-BINDING PROTEIN LIVF"/>
    <property type="match status" value="1"/>
</dbReference>
<dbReference type="Gene3D" id="3.40.50.300">
    <property type="entry name" value="P-loop containing nucleotide triphosphate hydrolases"/>
    <property type="match status" value="2"/>
</dbReference>
<dbReference type="Pfam" id="PF00005">
    <property type="entry name" value="ABC_tran"/>
    <property type="match status" value="2"/>
</dbReference>
<dbReference type="InterPro" id="IPR003439">
    <property type="entry name" value="ABC_transporter-like_ATP-bd"/>
</dbReference>
<dbReference type="SUPFAM" id="SSF52540">
    <property type="entry name" value="P-loop containing nucleoside triphosphate hydrolases"/>
    <property type="match status" value="2"/>
</dbReference>
<dbReference type="InterPro" id="IPR027417">
    <property type="entry name" value="P-loop_NTPase"/>
</dbReference>
<comment type="caution">
    <text evidence="7">The sequence shown here is derived from an EMBL/GenBank/DDBJ whole genome shotgun (WGS) entry which is preliminary data.</text>
</comment>
<evidence type="ECO:0000256" key="1">
    <source>
        <dbReference type="ARBA" id="ARBA00005417"/>
    </source>
</evidence>
<comment type="similarity">
    <text evidence="1">Belongs to the ABC transporter superfamily.</text>
</comment>
<keyword evidence="3" id="KW-0547">Nucleotide-binding</keyword>
<keyword evidence="4 7" id="KW-0067">ATP-binding</keyword>
<dbReference type="CDD" id="cd03224">
    <property type="entry name" value="ABC_TM1139_LivF_branched"/>
    <property type="match status" value="1"/>
</dbReference>
<gene>
    <name evidence="7" type="ORF">ENM28_06345</name>
</gene>
<keyword evidence="2" id="KW-0813">Transport</keyword>
<feature type="domain" description="ABC transporter" evidence="6">
    <location>
        <begin position="264"/>
        <end position="486"/>
    </location>
</feature>
<reference evidence="7" key="1">
    <citation type="journal article" date="2020" name="mSystems">
        <title>Genome- and Community-Level Interaction Insights into Carbon Utilization and Element Cycling Functions of Hydrothermarchaeota in Hydrothermal Sediment.</title>
        <authorList>
            <person name="Zhou Z."/>
            <person name="Liu Y."/>
            <person name="Xu W."/>
            <person name="Pan J."/>
            <person name="Luo Z.H."/>
            <person name="Li M."/>
        </authorList>
    </citation>
    <scope>NUCLEOTIDE SEQUENCE [LARGE SCALE GENOMIC DNA]</scope>
    <source>
        <strain evidence="7">SpSt-1071</strain>
    </source>
</reference>
<dbReference type="InterPro" id="IPR003593">
    <property type="entry name" value="AAA+_ATPase"/>
</dbReference>
<dbReference type="InterPro" id="IPR017871">
    <property type="entry name" value="ABC_transporter-like_CS"/>
</dbReference>
<feature type="domain" description="ABC transporter" evidence="6">
    <location>
        <begin position="4"/>
        <end position="243"/>
    </location>
</feature>
<evidence type="ECO:0000259" key="6">
    <source>
        <dbReference type="PROSITE" id="PS50893"/>
    </source>
</evidence>
<evidence type="ECO:0000256" key="2">
    <source>
        <dbReference type="ARBA" id="ARBA00022448"/>
    </source>
</evidence>
<dbReference type="Pfam" id="PF12399">
    <property type="entry name" value="BCA_ABC_TP_C"/>
    <property type="match status" value="1"/>
</dbReference>
<proteinExistence type="inferred from homology"/>
<organism evidence="7">
    <name type="scientific">Thermus caliditerrae</name>
    <dbReference type="NCBI Taxonomy" id="1330700"/>
    <lineage>
        <taxon>Bacteria</taxon>
        <taxon>Thermotogati</taxon>
        <taxon>Deinococcota</taxon>
        <taxon>Deinococci</taxon>
        <taxon>Thermales</taxon>
        <taxon>Thermaceae</taxon>
        <taxon>Thermus</taxon>
    </lineage>
</organism>
<dbReference type="EMBL" id="DRXE01000229">
    <property type="protein sequence ID" value="HHM68309.1"/>
    <property type="molecule type" value="Genomic_DNA"/>
</dbReference>
<accession>A0A7C5VGL2</accession>
<protein>
    <submittedName>
        <fullName evidence="7">ATP-binding cassette domain-containing protein</fullName>
    </submittedName>
</protein>
<dbReference type="GO" id="GO:0016887">
    <property type="term" value="F:ATP hydrolysis activity"/>
    <property type="evidence" value="ECO:0007669"/>
    <property type="project" value="InterPro"/>
</dbReference>
<dbReference type="InterPro" id="IPR032823">
    <property type="entry name" value="BCA_ABC_TP_C"/>
</dbReference>
<evidence type="ECO:0000256" key="4">
    <source>
        <dbReference type="ARBA" id="ARBA00022840"/>
    </source>
</evidence>
<dbReference type="PANTHER" id="PTHR43820">
    <property type="entry name" value="HIGH-AFFINITY BRANCHED-CHAIN AMINO ACID TRANSPORT ATP-BINDING PROTEIN LIVF"/>
    <property type="match status" value="1"/>
</dbReference>
<sequence>MWALELRQVYKSFGGLLALAGVDLKVSFGERRAVVGPNGAGKSTLFRVAGGEHRPDRGEVLLFGQRVTGLPPHRLAQMGLARTFQVASLFPEKDVLGHVVLAALAFHSLGHRPLPHRLSALEGQVLEVLERVGLSHRARTPVAALSYGEQRLVELAMALAQKPRLLLLDEPLAGLAEEERERVKGILHTLPREMTVLLIEHDLDFAYGFADRVTVLHQGQVLREGLPDEVRRDPQVIQVYVGKDQEADAALPSSSSPRTGPALLEVRGLRAGYGQGEVLRGVDLEVRPGEAVGILGRNGMGKTTLLSAIMGLLPAQGEVRLEGKALPPGALGRAQAGLALVPQGRQPIPGLSVEEELLLALRPGRWTLEAIYELFPRLRERRHAPSTVLSGGEQQMLAIARALLRNPKLLLLDEPTEGLSPLLVKTIREVLRELSRQGESLLLAEQNATFALGLVEKVYILEKGRIVECTEAACLRHEPERLRMWMG</sequence>
<evidence type="ECO:0000313" key="7">
    <source>
        <dbReference type="EMBL" id="HHM68309.1"/>
    </source>
</evidence>
<evidence type="ECO:0000256" key="3">
    <source>
        <dbReference type="ARBA" id="ARBA00022741"/>
    </source>
</evidence>
<dbReference type="GO" id="GO:0005524">
    <property type="term" value="F:ATP binding"/>
    <property type="evidence" value="ECO:0007669"/>
    <property type="project" value="UniProtKB-KW"/>
</dbReference>
<dbReference type="CDD" id="cd03219">
    <property type="entry name" value="ABC_Mj1267_LivG_branched"/>
    <property type="match status" value="1"/>
</dbReference>
<evidence type="ECO:0000256" key="5">
    <source>
        <dbReference type="ARBA" id="ARBA00022970"/>
    </source>
</evidence>
<dbReference type="SMART" id="SM00382">
    <property type="entry name" value="AAA"/>
    <property type="match status" value="2"/>
</dbReference>
<dbReference type="PROSITE" id="PS50893">
    <property type="entry name" value="ABC_TRANSPORTER_2"/>
    <property type="match status" value="2"/>
</dbReference>
<dbReference type="AlphaFoldDB" id="A0A7C5VGL2"/>
<dbReference type="GO" id="GO:0015658">
    <property type="term" value="F:branched-chain amino acid transmembrane transporter activity"/>
    <property type="evidence" value="ECO:0007669"/>
    <property type="project" value="TreeGrafter"/>
</dbReference>
<dbReference type="PROSITE" id="PS00211">
    <property type="entry name" value="ABC_TRANSPORTER_1"/>
    <property type="match status" value="2"/>
</dbReference>
<keyword evidence="5" id="KW-0029">Amino-acid transport</keyword>
<dbReference type="InterPro" id="IPR052156">
    <property type="entry name" value="BCAA_Transport_ATP-bd_LivF"/>
</dbReference>
<name>A0A7C5VGL2_9DEIN</name>